<keyword evidence="7" id="KW-1185">Reference proteome</keyword>
<sequence>MSMRVERSSLDQVKKRFDVNKKKIEEKRKDYDIEQRMQELKEEEEKLKEYRREKRKERKRKADSGIDEDMGSGGMDPEMAKIMGFSGFSSSKK</sequence>
<dbReference type="GO" id="GO:0005681">
    <property type="term" value="C:spliceosomal complex"/>
    <property type="evidence" value="ECO:0007669"/>
    <property type="project" value="InterPro"/>
</dbReference>
<evidence type="ECO:0000256" key="1">
    <source>
        <dbReference type="ARBA" id="ARBA00022723"/>
    </source>
</evidence>
<evidence type="ECO:0000313" key="7">
    <source>
        <dbReference type="Proteomes" id="UP000747542"/>
    </source>
</evidence>
<dbReference type="EMBL" id="JAHLQT010040257">
    <property type="protein sequence ID" value="KAG7155899.1"/>
    <property type="molecule type" value="Genomic_DNA"/>
</dbReference>
<keyword evidence="1" id="KW-0479">Metal-binding</keyword>
<dbReference type="Proteomes" id="UP000747542">
    <property type="component" value="Unassembled WGS sequence"/>
</dbReference>
<dbReference type="GO" id="GO:0046540">
    <property type="term" value="C:U4/U6 x U5 tri-snRNP complex"/>
    <property type="evidence" value="ECO:0007669"/>
    <property type="project" value="TreeGrafter"/>
</dbReference>
<comment type="caution">
    <text evidence="6">The sequence shown here is derived from an EMBL/GenBank/DDBJ whole genome shotgun (WGS) entry which is preliminary data.</text>
</comment>
<dbReference type="InterPro" id="IPR040107">
    <property type="entry name" value="Snu23"/>
</dbReference>
<feature type="region of interest" description="Disordered" evidence="5">
    <location>
        <begin position="40"/>
        <end position="93"/>
    </location>
</feature>
<accession>A0A8J5MLK1</accession>
<feature type="compositionally biased region" description="Basic and acidic residues" evidence="5">
    <location>
        <begin position="40"/>
        <end position="52"/>
    </location>
</feature>
<protein>
    <submittedName>
        <fullName evidence="6">Zinc finger matrin-type protein 2-like</fullName>
    </submittedName>
</protein>
<dbReference type="PANTHER" id="PTHR45986">
    <property type="entry name" value="ZINC FINGER MATRIN-TYPE PROTEIN 2"/>
    <property type="match status" value="1"/>
</dbReference>
<evidence type="ECO:0000313" key="6">
    <source>
        <dbReference type="EMBL" id="KAG7155899.1"/>
    </source>
</evidence>
<proteinExistence type="predicted"/>
<keyword evidence="3" id="KW-0862">Zinc</keyword>
<organism evidence="6 7">
    <name type="scientific">Homarus americanus</name>
    <name type="common">American lobster</name>
    <dbReference type="NCBI Taxonomy" id="6706"/>
    <lineage>
        <taxon>Eukaryota</taxon>
        <taxon>Metazoa</taxon>
        <taxon>Ecdysozoa</taxon>
        <taxon>Arthropoda</taxon>
        <taxon>Crustacea</taxon>
        <taxon>Multicrustacea</taxon>
        <taxon>Malacostraca</taxon>
        <taxon>Eumalacostraca</taxon>
        <taxon>Eucarida</taxon>
        <taxon>Decapoda</taxon>
        <taxon>Pleocyemata</taxon>
        <taxon>Astacidea</taxon>
        <taxon>Nephropoidea</taxon>
        <taxon>Nephropidae</taxon>
        <taxon>Homarus</taxon>
    </lineage>
</organism>
<name>A0A8J5MLK1_HOMAM</name>
<dbReference type="PANTHER" id="PTHR45986:SF1">
    <property type="entry name" value="ZINC FINGER MATRIN-TYPE PROTEIN 2"/>
    <property type="match status" value="1"/>
</dbReference>
<dbReference type="AlphaFoldDB" id="A0A8J5MLK1"/>
<keyword evidence="2" id="KW-0863">Zinc-finger</keyword>
<evidence type="ECO:0000256" key="4">
    <source>
        <dbReference type="ARBA" id="ARBA00023242"/>
    </source>
</evidence>
<dbReference type="GO" id="GO:0000398">
    <property type="term" value="P:mRNA splicing, via spliceosome"/>
    <property type="evidence" value="ECO:0007669"/>
    <property type="project" value="InterPro"/>
</dbReference>
<dbReference type="GO" id="GO:0008270">
    <property type="term" value="F:zinc ion binding"/>
    <property type="evidence" value="ECO:0007669"/>
    <property type="project" value="UniProtKB-KW"/>
</dbReference>
<evidence type="ECO:0000256" key="2">
    <source>
        <dbReference type="ARBA" id="ARBA00022771"/>
    </source>
</evidence>
<evidence type="ECO:0000256" key="5">
    <source>
        <dbReference type="SAM" id="MobiDB-lite"/>
    </source>
</evidence>
<reference evidence="6" key="1">
    <citation type="journal article" date="2021" name="Sci. Adv.">
        <title>The American lobster genome reveals insights on longevity, neural, and immune adaptations.</title>
        <authorList>
            <person name="Polinski J.M."/>
            <person name="Zimin A.V."/>
            <person name="Clark K.F."/>
            <person name="Kohn A.B."/>
            <person name="Sadowski N."/>
            <person name="Timp W."/>
            <person name="Ptitsyn A."/>
            <person name="Khanna P."/>
            <person name="Romanova D.Y."/>
            <person name="Williams P."/>
            <person name="Greenwood S.J."/>
            <person name="Moroz L.L."/>
            <person name="Walt D.R."/>
            <person name="Bodnar A.G."/>
        </authorList>
    </citation>
    <scope>NUCLEOTIDE SEQUENCE</scope>
    <source>
        <strain evidence="6">GMGI-L3</strain>
    </source>
</reference>
<evidence type="ECO:0000256" key="3">
    <source>
        <dbReference type="ARBA" id="ARBA00022833"/>
    </source>
</evidence>
<gene>
    <name evidence="6" type="primary">Zmat2-L</name>
    <name evidence="6" type="ORF">Hamer_G012036</name>
</gene>
<keyword evidence="4" id="KW-0539">Nucleus</keyword>